<keyword evidence="2" id="KW-1185">Reference proteome</keyword>
<proteinExistence type="predicted"/>
<sequence length="144" mass="16688">MAKEQLTRQLYSTFMSRANVQAYFLHICSLHYQYSKRLILELRYVFTSAPARYGDVSLECASHVIFHISYAVHKSWYAAVPSDVGLKQRGLRKHLLHERILKHPNFHSDWLNGIGVMLQRHLVDGYTKGDSTTKICTLNFMMIG</sequence>
<organism evidence="1 2">
    <name type="scientific">Eumeta variegata</name>
    <name type="common">Bagworm moth</name>
    <name type="synonym">Eumeta japonica</name>
    <dbReference type="NCBI Taxonomy" id="151549"/>
    <lineage>
        <taxon>Eukaryota</taxon>
        <taxon>Metazoa</taxon>
        <taxon>Ecdysozoa</taxon>
        <taxon>Arthropoda</taxon>
        <taxon>Hexapoda</taxon>
        <taxon>Insecta</taxon>
        <taxon>Pterygota</taxon>
        <taxon>Neoptera</taxon>
        <taxon>Endopterygota</taxon>
        <taxon>Lepidoptera</taxon>
        <taxon>Glossata</taxon>
        <taxon>Ditrysia</taxon>
        <taxon>Tineoidea</taxon>
        <taxon>Psychidae</taxon>
        <taxon>Oiketicinae</taxon>
        <taxon>Eumeta</taxon>
    </lineage>
</organism>
<evidence type="ECO:0000313" key="2">
    <source>
        <dbReference type="Proteomes" id="UP000299102"/>
    </source>
</evidence>
<reference evidence="1 2" key="1">
    <citation type="journal article" date="2019" name="Commun. Biol.">
        <title>The bagworm genome reveals a unique fibroin gene that provides high tensile strength.</title>
        <authorList>
            <person name="Kono N."/>
            <person name="Nakamura H."/>
            <person name="Ohtoshi R."/>
            <person name="Tomita M."/>
            <person name="Numata K."/>
            <person name="Arakawa K."/>
        </authorList>
    </citation>
    <scope>NUCLEOTIDE SEQUENCE [LARGE SCALE GENOMIC DNA]</scope>
</reference>
<dbReference type="EMBL" id="BGZK01001121">
    <property type="protein sequence ID" value="GBP71776.1"/>
    <property type="molecule type" value="Genomic_DNA"/>
</dbReference>
<dbReference type="Proteomes" id="UP000299102">
    <property type="component" value="Unassembled WGS sequence"/>
</dbReference>
<dbReference type="AlphaFoldDB" id="A0A4C1Y783"/>
<evidence type="ECO:0000313" key="1">
    <source>
        <dbReference type="EMBL" id="GBP71776.1"/>
    </source>
</evidence>
<name>A0A4C1Y783_EUMVA</name>
<accession>A0A4C1Y783</accession>
<comment type="caution">
    <text evidence="1">The sequence shown here is derived from an EMBL/GenBank/DDBJ whole genome shotgun (WGS) entry which is preliminary data.</text>
</comment>
<gene>
    <name evidence="1" type="ORF">EVAR_55975_1</name>
</gene>
<protein>
    <submittedName>
        <fullName evidence="1">Uncharacterized protein</fullName>
    </submittedName>
</protein>